<dbReference type="Proteomes" id="UP001165122">
    <property type="component" value="Unassembled WGS sequence"/>
</dbReference>
<feature type="region of interest" description="Disordered" evidence="1">
    <location>
        <begin position="1"/>
        <end position="35"/>
    </location>
</feature>
<dbReference type="PANTHER" id="PTHR13271">
    <property type="entry name" value="UNCHARACTERIZED PUTATIVE METHYLTRANSFERASE"/>
    <property type="match status" value="1"/>
</dbReference>
<evidence type="ECO:0000259" key="2">
    <source>
        <dbReference type="PROSITE" id="PS50280"/>
    </source>
</evidence>
<accession>A0A9W7F3E0</accession>
<reference evidence="4" key="1">
    <citation type="journal article" date="2023" name="Commun. Biol.">
        <title>Genome analysis of Parmales, the sister group of diatoms, reveals the evolutionary specialization of diatoms from phago-mixotrophs to photoautotrophs.</title>
        <authorList>
            <person name="Ban H."/>
            <person name="Sato S."/>
            <person name="Yoshikawa S."/>
            <person name="Yamada K."/>
            <person name="Nakamura Y."/>
            <person name="Ichinomiya M."/>
            <person name="Sato N."/>
            <person name="Blanc-Mathieu R."/>
            <person name="Endo H."/>
            <person name="Kuwata A."/>
            <person name="Ogata H."/>
        </authorList>
    </citation>
    <scope>NUCLEOTIDE SEQUENCE [LARGE SCALE GENOMIC DNA]</scope>
    <source>
        <strain evidence="4">NIES 3700</strain>
    </source>
</reference>
<keyword evidence="4" id="KW-1185">Reference proteome</keyword>
<name>A0A9W7F3E0_9STRA</name>
<dbReference type="Gene3D" id="3.90.1410.10">
    <property type="entry name" value="set domain protein methyltransferase, domain 1"/>
    <property type="match status" value="1"/>
</dbReference>
<organism evidence="3 4">
    <name type="scientific">Triparma laevis f. longispina</name>
    <dbReference type="NCBI Taxonomy" id="1714387"/>
    <lineage>
        <taxon>Eukaryota</taxon>
        <taxon>Sar</taxon>
        <taxon>Stramenopiles</taxon>
        <taxon>Ochrophyta</taxon>
        <taxon>Bolidophyceae</taxon>
        <taxon>Parmales</taxon>
        <taxon>Triparmaceae</taxon>
        <taxon>Triparma</taxon>
    </lineage>
</organism>
<dbReference type="InterPro" id="IPR046341">
    <property type="entry name" value="SET_dom_sf"/>
</dbReference>
<dbReference type="InterPro" id="IPR050600">
    <property type="entry name" value="SETD3_SETD6_MTase"/>
</dbReference>
<evidence type="ECO:0000313" key="4">
    <source>
        <dbReference type="Proteomes" id="UP001165122"/>
    </source>
</evidence>
<dbReference type="GO" id="GO:0005634">
    <property type="term" value="C:nucleus"/>
    <property type="evidence" value="ECO:0007669"/>
    <property type="project" value="TreeGrafter"/>
</dbReference>
<dbReference type="EMBL" id="BRXW01000025">
    <property type="protein sequence ID" value="GMI00701.1"/>
    <property type="molecule type" value="Genomic_DNA"/>
</dbReference>
<proteinExistence type="predicted"/>
<dbReference type="InterPro" id="IPR001214">
    <property type="entry name" value="SET_dom"/>
</dbReference>
<protein>
    <recommendedName>
        <fullName evidence="2">SET domain-containing protein</fullName>
    </recommendedName>
</protein>
<gene>
    <name evidence="3" type="ORF">TrLO_g8507</name>
</gene>
<dbReference type="OrthoDB" id="198969at2759"/>
<dbReference type="PANTHER" id="PTHR13271:SF34">
    <property type="entry name" value="N-LYSINE METHYLTRANSFERASE SETD6"/>
    <property type="match status" value="1"/>
</dbReference>
<dbReference type="PROSITE" id="PS50280">
    <property type="entry name" value="SET"/>
    <property type="match status" value="1"/>
</dbReference>
<dbReference type="AlphaFoldDB" id="A0A9W7F3E0"/>
<dbReference type="SUPFAM" id="SSF82199">
    <property type="entry name" value="SET domain"/>
    <property type="match status" value="1"/>
</dbReference>
<evidence type="ECO:0000313" key="3">
    <source>
        <dbReference type="EMBL" id="GMI00701.1"/>
    </source>
</evidence>
<dbReference type="GO" id="GO:0016279">
    <property type="term" value="F:protein-lysine N-methyltransferase activity"/>
    <property type="evidence" value="ECO:0007669"/>
    <property type="project" value="TreeGrafter"/>
</dbReference>
<feature type="compositionally biased region" description="Low complexity" evidence="1">
    <location>
        <begin position="16"/>
        <end position="35"/>
    </location>
</feature>
<evidence type="ECO:0000256" key="1">
    <source>
        <dbReference type="SAM" id="MobiDB-lite"/>
    </source>
</evidence>
<comment type="caution">
    <text evidence="3">The sequence shown here is derived from an EMBL/GenBank/DDBJ whole genome shotgun (WGS) entry which is preliminary data.</text>
</comment>
<sequence length="439" mass="48848">MVETASKKPKTTSIGSLNCSSKTPSSSSSSSPSHSEMISWLRTHSTDGIPWLSNLEIRPSSDGSGDGIFALKGLDSNDLIAHVPKSACITPSVAINSPIGHAFTSLFPQHTPLSNPLTSISTSPLPPSPNRWTYESLLIWLYLSTGLSDLTNPHHIYINSLPQISPCVSSWSSEYVDMLKGTNLHQTATAEIQFFNTLTTLLLPFLHQNPLFKNVTHSSLRWAKSMYNSRRYPLTLLSINTPSSEGCLIPFVDLFNHNPGVKITWKPVEDGVQFMTNQIVEKGRQVHNNYGPKSNGTLMFIYGFFIEGNLFDTYTLHLKGGDDISYGVFEIRRKECLIGEQFDSRLWEVLRDILYEVDSGDEGEGVGVEEVEVLLKTLKGRLEEIQQIIDGTTELESEGVNEYERIAIRGYIDGQKLVLEEAVETLEEMLEGVEDEEEG</sequence>
<feature type="domain" description="SET" evidence="2">
    <location>
        <begin position="53"/>
        <end position="291"/>
    </location>
</feature>